<gene>
    <name evidence="3" type="ORF">FY528_00870</name>
</gene>
<protein>
    <submittedName>
        <fullName evidence="3">DUF2059 domain-containing protein</fullName>
    </submittedName>
</protein>
<evidence type="ECO:0000313" key="3">
    <source>
        <dbReference type="EMBL" id="TYZ14313.1"/>
    </source>
</evidence>
<feature type="chain" id="PRO_5022673887" evidence="1">
    <location>
        <begin position="30"/>
        <end position="174"/>
    </location>
</feature>
<feature type="signal peptide" evidence="1">
    <location>
        <begin position="1"/>
        <end position="29"/>
    </location>
</feature>
<dbReference type="Pfam" id="PF09832">
    <property type="entry name" value="DUF2059"/>
    <property type="match status" value="1"/>
</dbReference>
<reference evidence="3 4" key="1">
    <citation type="submission" date="2019-08" db="EMBL/GenBank/DDBJ databases">
        <authorList>
            <person name="Seo M.-J."/>
        </authorList>
    </citation>
    <scope>NUCLEOTIDE SEQUENCE [LARGE SCALE GENOMIC DNA]</scope>
    <source>
        <strain evidence="3 4">KIGAM108</strain>
    </source>
</reference>
<dbReference type="RefSeq" id="WP_149069097.1">
    <property type="nucleotide sequence ID" value="NZ_VTHL01000001.1"/>
</dbReference>
<dbReference type="EMBL" id="VTHL01000001">
    <property type="protein sequence ID" value="TYZ14313.1"/>
    <property type="molecule type" value="Genomic_DNA"/>
</dbReference>
<evidence type="ECO:0000259" key="2">
    <source>
        <dbReference type="Pfam" id="PF09832"/>
    </source>
</evidence>
<dbReference type="InterPro" id="IPR018637">
    <property type="entry name" value="DUF2059"/>
</dbReference>
<keyword evidence="1" id="KW-0732">Signal</keyword>
<evidence type="ECO:0000313" key="4">
    <source>
        <dbReference type="Proteomes" id="UP000322791"/>
    </source>
</evidence>
<dbReference type="Proteomes" id="UP000322791">
    <property type="component" value="Unassembled WGS sequence"/>
</dbReference>
<name>A0A5D6VEC4_9BACT</name>
<comment type="caution">
    <text evidence="3">The sequence shown here is derived from an EMBL/GenBank/DDBJ whole genome shotgun (WGS) entry which is preliminary data.</text>
</comment>
<sequence length="174" mass="19401">MASFDFSAALRGGVLVVATLLLTAPAIQAQNTTAAPAAPATAAPVSASQRKAAESLLEVMQSEKTTNQAIDQMLTLQVEQNPNLKKVEPEMRAFMAKYMSWASLKDEMVQLYAREFTEKELKELTKFYQSSTGQKYVSKQNLLLQAGMQLGQRRVQENLPELQRMIEEKMKAQE</sequence>
<organism evidence="3 4">
    <name type="scientific">Hymenobacter lutimineralis</name>
    <dbReference type="NCBI Taxonomy" id="2606448"/>
    <lineage>
        <taxon>Bacteria</taxon>
        <taxon>Pseudomonadati</taxon>
        <taxon>Bacteroidota</taxon>
        <taxon>Cytophagia</taxon>
        <taxon>Cytophagales</taxon>
        <taxon>Hymenobacteraceae</taxon>
        <taxon>Hymenobacter</taxon>
    </lineage>
</organism>
<accession>A0A5D6VEC4</accession>
<keyword evidence="4" id="KW-1185">Reference proteome</keyword>
<dbReference type="AlphaFoldDB" id="A0A5D6VEC4"/>
<evidence type="ECO:0000256" key="1">
    <source>
        <dbReference type="SAM" id="SignalP"/>
    </source>
</evidence>
<proteinExistence type="predicted"/>
<feature type="domain" description="DUF2059" evidence="2">
    <location>
        <begin position="103"/>
        <end position="161"/>
    </location>
</feature>